<dbReference type="PANTHER" id="PTHR46932">
    <property type="entry name" value="HEAVY METAL-ASSOCIATED ISOPRENYLATED PLANT PROTEIN 47"/>
    <property type="match status" value="1"/>
</dbReference>
<dbReference type="Proteomes" id="UP001372338">
    <property type="component" value="Unassembled WGS sequence"/>
</dbReference>
<accession>A0AAN9IF58</accession>
<reference evidence="2 3" key="1">
    <citation type="submission" date="2024-01" db="EMBL/GenBank/DDBJ databases">
        <title>The genomes of 5 underutilized Papilionoideae crops provide insights into root nodulation and disease resistanc.</title>
        <authorList>
            <person name="Yuan L."/>
        </authorList>
    </citation>
    <scope>NUCLEOTIDE SEQUENCE [LARGE SCALE GENOMIC DNA]</scope>
    <source>
        <strain evidence="2">ZHUSHIDOU_FW_LH</strain>
        <tissue evidence="2">Leaf</tissue>
    </source>
</reference>
<dbReference type="SUPFAM" id="SSF55008">
    <property type="entry name" value="HMA, heavy metal-associated domain"/>
    <property type="match status" value="1"/>
</dbReference>
<evidence type="ECO:0000259" key="1">
    <source>
        <dbReference type="PROSITE" id="PS50846"/>
    </source>
</evidence>
<proteinExistence type="predicted"/>
<feature type="domain" description="HMA" evidence="1">
    <location>
        <begin position="9"/>
        <end position="79"/>
    </location>
</feature>
<dbReference type="InterPro" id="IPR036163">
    <property type="entry name" value="HMA_dom_sf"/>
</dbReference>
<gene>
    <name evidence="2" type="ORF">RIF29_18071</name>
</gene>
<dbReference type="EMBL" id="JAYWIO010000003">
    <property type="protein sequence ID" value="KAK7276922.1"/>
    <property type="molecule type" value="Genomic_DNA"/>
</dbReference>
<dbReference type="GO" id="GO:0046872">
    <property type="term" value="F:metal ion binding"/>
    <property type="evidence" value="ECO:0007669"/>
    <property type="project" value="InterPro"/>
</dbReference>
<dbReference type="InterPro" id="IPR042885">
    <property type="entry name" value="HIPP47/16"/>
</dbReference>
<sequence>MKMLQRKQKQKIVIEVPLHCAKCKKKIMEICTTAEGVTSVSIIQREQRDGVEIVGEGVDAARVTERLRDKVNKYAKLARVANVEESLMTS</sequence>
<organism evidence="2 3">
    <name type="scientific">Crotalaria pallida</name>
    <name type="common">Smooth rattlebox</name>
    <name type="synonym">Crotalaria striata</name>
    <dbReference type="NCBI Taxonomy" id="3830"/>
    <lineage>
        <taxon>Eukaryota</taxon>
        <taxon>Viridiplantae</taxon>
        <taxon>Streptophyta</taxon>
        <taxon>Embryophyta</taxon>
        <taxon>Tracheophyta</taxon>
        <taxon>Spermatophyta</taxon>
        <taxon>Magnoliopsida</taxon>
        <taxon>eudicotyledons</taxon>
        <taxon>Gunneridae</taxon>
        <taxon>Pentapetalae</taxon>
        <taxon>rosids</taxon>
        <taxon>fabids</taxon>
        <taxon>Fabales</taxon>
        <taxon>Fabaceae</taxon>
        <taxon>Papilionoideae</taxon>
        <taxon>50 kb inversion clade</taxon>
        <taxon>genistoids sensu lato</taxon>
        <taxon>core genistoids</taxon>
        <taxon>Crotalarieae</taxon>
        <taxon>Crotalaria</taxon>
    </lineage>
</organism>
<evidence type="ECO:0000313" key="3">
    <source>
        <dbReference type="Proteomes" id="UP001372338"/>
    </source>
</evidence>
<evidence type="ECO:0000313" key="2">
    <source>
        <dbReference type="EMBL" id="KAK7276922.1"/>
    </source>
</evidence>
<dbReference type="PROSITE" id="PS50846">
    <property type="entry name" value="HMA_2"/>
    <property type="match status" value="1"/>
</dbReference>
<dbReference type="InterPro" id="IPR006121">
    <property type="entry name" value="HMA_dom"/>
</dbReference>
<protein>
    <recommendedName>
        <fullName evidence="1">HMA domain-containing protein</fullName>
    </recommendedName>
</protein>
<dbReference type="AlphaFoldDB" id="A0AAN9IF58"/>
<comment type="caution">
    <text evidence="2">The sequence shown here is derived from an EMBL/GenBank/DDBJ whole genome shotgun (WGS) entry which is preliminary data.</text>
</comment>
<keyword evidence="3" id="KW-1185">Reference proteome</keyword>
<dbReference type="PANTHER" id="PTHR46932:SF12">
    <property type="entry name" value="HEAVY METAL-ASSOCIATED ISOPRENYLATED PLANT PROTEIN 47"/>
    <property type="match status" value="1"/>
</dbReference>
<dbReference type="Gene3D" id="3.30.70.100">
    <property type="match status" value="1"/>
</dbReference>
<name>A0AAN9IF58_CROPI</name>